<evidence type="ECO:0000313" key="3">
    <source>
        <dbReference type="Proteomes" id="UP000694700"/>
    </source>
</evidence>
<dbReference type="SUPFAM" id="SSF57997">
    <property type="entry name" value="Tropomyosin"/>
    <property type="match status" value="1"/>
</dbReference>
<dbReference type="Ensembl" id="ENSCCRT00015044638.1">
    <property type="protein sequence ID" value="ENSCCRP00015043182.1"/>
    <property type="gene ID" value="ENSCCRG00015017910.1"/>
</dbReference>
<dbReference type="Proteomes" id="UP000694700">
    <property type="component" value="Unplaced"/>
</dbReference>
<evidence type="ECO:0000256" key="1">
    <source>
        <dbReference type="SAM" id="Coils"/>
    </source>
</evidence>
<evidence type="ECO:0000313" key="2">
    <source>
        <dbReference type="Ensembl" id="ENSCCRP00015043182.1"/>
    </source>
</evidence>
<sequence>MDSAISKSTQSLTTAEDMRNETKLMMQPYANWEEYLTPAPLSIAILGELVFISSSTDFSINKNPPKDGYQFIKYPHSFRACLMQVCNSGWTAFNEAHTSMDQIRLHTAQVPDYMKTAVKILFQGNDEVVKAHLPDQLNTIRVIADECLKLSDATEKRFTDVIKIIQELLEACVNAEHFYGEEMETIKKKLEESKLREESALETKRRTEKAVSAMEKELDQAHESYKKALDSLPSGWNMIGMDLVGGITQSITGLINGVTSVIAHPVRNMCSATTKIADTWSNIRDQDSVRDVVADINAYSKSAEILKCVQNIKQLMNVESEDDDIDWKKLYDQKNKNTKSDFINRQFKRITDDLKEIPGCPAKKQAQKLCKKGMEICSQLEKYAPDGKCDKDISTKIIQDVLDLIESTQIFDCKSKDITNSPAISPTPPMMYKEGNKSENMSPSQKATENARFSIEQNRAQLNKTRETYEKCVPHSFRACLMQVCNSGWTAFNEAHTSMDQIRLHTAQVPDYMKTAVKILFQGNDEVVKAHLPDQLNNIRVIADECLKLSDATEKRFTDVIKIIQELLEACVNAEHFYGEEMETIKKKLEESKLREESALETKRRTEKAVSAMEKELDQAHESYKKALDSLPSGWNMIGMDLVGGITQSITGLINGVTSVIAHPVRNMCSATTKIADTWSNIRDQDSVRDVVADINAYSKSAEILKCVQNIKQLMNVESEDDDIDWKKLYDQKNKNTKSDFINRQFKRITDDLKEIPGCPAKKQAQKLCKKGMEICSQLEKYAPDGKCDKDISTKIIQDVLDLIESTQIFDCKSKDITNSPAISPTPPMMYKEGNKSENMSPSQKATENARFSIEQNRAQLNKTRETYEKCVENLEKNHKELTEILVTMRNCELKEIDFRTTIEMLVKGMDAMGRVKEQWEKMVHFFQMVSNIVKTSLSKTLTNFVSTSEKTQALSYDAKLFSKDLLYTQAFQACNIASLVHMISGTYTDVSNKYLMDRVSSLGKLMVMDKSKPEFECERQQLQNSCDEAQRGILRLVLKNKEDFDRKSTARLERIDQELLAILPAAPPEKIKRIEEAIQAGFSEEEEASYI</sequence>
<feature type="coiled-coil region" evidence="1">
    <location>
        <begin position="204"/>
        <end position="231"/>
    </location>
</feature>
<organism evidence="2 3">
    <name type="scientific">Cyprinus carpio</name>
    <name type="common">Common carp</name>
    <dbReference type="NCBI Taxonomy" id="7962"/>
    <lineage>
        <taxon>Eukaryota</taxon>
        <taxon>Metazoa</taxon>
        <taxon>Chordata</taxon>
        <taxon>Craniata</taxon>
        <taxon>Vertebrata</taxon>
        <taxon>Euteleostomi</taxon>
        <taxon>Actinopterygii</taxon>
        <taxon>Neopterygii</taxon>
        <taxon>Teleostei</taxon>
        <taxon>Ostariophysi</taxon>
        <taxon>Cypriniformes</taxon>
        <taxon>Cyprinidae</taxon>
        <taxon>Cyprininae</taxon>
        <taxon>Cyprinus</taxon>
    </lineage>
</organism>
<accession>A0A8C1UWK8</accession>
<feature type="coiled-coil region" evidence="1">
    <location>
        <begin position="603"/>
        <end position="630"/>
    </location>
</feature>
<name>A0A8C1UWK8_CYPCA</name>
<protein>
    <submittedName>
        <fullName evidence="2">Uncharacterized protein</fullName>
    </submittedName>
</protein>
<feature type="coiled-coil region" evidence="1">
    <location>
        <begin position="858"/>
        <end position="892"/>
    </location>
</feature>
<dbReference type="PANTHER" id="PTHR33488">
    <property type="entry name" value="ZGC:162509"/>
    <property type="match status" value="1"/>
</dbReference>
<dbReference type="AlphaFoldDB" id="A0A8C1UWK8"/>
<keyword evidence="1" id="KW-0175">Coiled coil</keyword>
<proteinExistence type="predicted"/>
<dbReference type="PANTHER" id="PTHR33488:SF2">
    <property type="entry name" value="EARLY ENDOSOME ANTIGEN 1-LIKE"/>
    <property type="match status" value="1"/>
</dbReference>
<reference evidence="2" key="1">
    <citation type="submission" date="2025-08" db="UniProtKB">
        <authorList>
            <consortium name="Ensembl"/>
        </authorList>
    </citation>
    <scope>IDENTIFICATION</scope>
</reference>